<evidence type="ECO:0000313" key="1">
    <source>
        <dbReference type="EMBL" id="KTD20981.1"/>
    </source>
</evidence>
<dbReference type="Gene3D" id="2.60.120.10">
    <property type="entry name" value="Jelly Rolls"/>
    <property type="match status" value="1"/>
</dbReference>
<accession>A0A0W0VLG7</accession>
<dbReference type="EMBL" id="LNYI01000033">
    <property type="protein sequence ID" value="KTD20981.1"/>
    <property type="molecule type" value="Genomic_DNA"/>
</dbReference>
<dbReference type="OrthoDB" id="5652963at2"/>
<evidence type="ECO:0000313" key="2">
    <source>
        <dbReference type="Proteomes" id="UP000054869"/>
    </source>
</evidence>
<comment type="caution">
    <text evidence="1">The sequence shown here is derived from an EMBL/GenBank/DDBJ whole genome shotgun (WGS) entry which is preliminary data.</text>
</comment>
<dbReference type="RefSeq" id="WP_028372293.1">
    <property type="nucleotide sequence ID" value="NZ_CAAAJD010000002.1"/>
</dbReference>
<reference evidence="1 2" key="1">
    <citation type="submission" date="2015-11" db="EMBL/GenBank/DDBJ databases">
        <title>Genomic analysis of 38 Legionella species identifies large and diverse effector repertoires.</title>
        <authorList>
            <person name="Burstein D."/>
            <person name="Amaro F."/>
            <person name="Zusman T."/>
            <person name="Lifshitz Z."/>
            <person name="Cohen O."/>
            <person name="Gilbert J.A."/>
            <person name="Pupko T."/>
            <person name="Shuman H.A."/>
            <person name="Segal G."/>
        </authorList>
    </citation>
    <scope>NUCLEOTIDE SEQUENCE [LARGE SCALE GENOMIC DNA]</scope>
    <source>
        <strain evidence="1 2">ATCC 49751</strain>
    </source>
</reference>
<evidence type="ECO:0008006" key="3">
    <source>
        <dbReference type="Google" id="ProtNLM"/>
    </source>
</evidence>
<proteinExistence type="predicted"/>
<sequence>MNPSNCVVMKEFNLLGEDERGITQEFSLPRKQKDFIFITRKKGSISGNSYHTGKSIVTNPKTFILLSGQIEFSYRTKSAADKTLQIINAPMIIEVQPHTVHAVKALTDIILIECNSIAEIRDDIIKEAV</sequence>
<dbReference type="eggNOG" id="ENOG5030BD9">
    <property type="taxonomic scope" value="Bacteria"/>
</dbReference>
<gene>
    <name evidence="1" type="ORF">Llan_1711</name>
</gene>
<protein>
    <recommendedName>
        <fullName evidence="3">Sugar 3,4-ketoisomerase QdtA cupin domain-containing protein</fullName>
    </recommendedName>
</protein>
<name>A0A0W0VLG7_9GAMM</name>
<dbReference type="InterPro" id="IPR014710">
    <property type="entry name" value="RmlC-like_jellyroll"/>
</dbReference>
<dbReference type="PATRIC" id="fig|45067.4.peg.1796"/>
<keyword evidence="2" id="KW-1185">Reference proteome</keyword>
<dbReference type="AlphaFoldDB" id="A0A0W0VLG7"/>
<dbReference type="Proteomes" id="UP000054869">
    <property type="component" value="Unassembled WGS sequence"/>
</dbReference>
<organism evidence="1 2">
    <name type="scientific">Legionella lansingensis</name>
    <dbReference type="NCBI Taxonomy" id="45067"/>
    <lineage>
        <taxon>Bacteria</taxon>
        <taxon>Pseudomonadati</taxon>
        <taxon>Pseudomonadota</taxon>
        <taxon>Gammaproteobacteria</taxon>
        <taxon>Legionellales</taxon>
        <taxon>Legionellaceae</taxon>
        <taxon>Legionella</taxon>
    </lineage>
</organism>